<dbReference type="OMA" id="HGMAEIM"/>
<dbReference type="Pfam" id="PF00271">
    <property type="entry name" value="Helicase_C"/>
    <property type="match status" value="1"/>
</dbReference>
<organism evidence="17 18">
    <name type="scientific">Ooceraea biroi</name>
    <name type="common">Clonal raider ant</name>
    <name type="synonym">Cerapachys biroi</name>
    <dbReference type="NCBI Taxonomy" id="2015173"/>
    <lineage>
        <taxon>Eukaryota</taxon>
        <taxon>Metazoa</taxon>
        <taxon>Ecdysozoa</taxon>
        <taxon>Arthropoda</taxon>
        <taxon>Hexapoda</taxon>
        <taxon>Insecta</taxon>
        <taxon>Pterygota</taxon>
        <taxon>Neoptera</taxon>
        <taxon>Endopterygota</taxon>
        <taxon>Hymenoptera</taxon>
        <taxon>Apocrita</taxon>
        <taxon>Aculeata</taxon>
        <taxon>Formicoidea</taxon>
        <taxon>Formicidae</taxon>
        <taxon>Dorylinae</taxon>
        <taxon>Ooceraea</taxon>
    </lineage>
</organism>
<comment type="function">
    <text evidence="12">Probable ATP-binding RNA helicase.</text>
</comment>
<name>A0A026W8T5_OOCBI</name>
<dbReference type="Pfam" id="PF21010">
    <property type="entry name" value="HA2_C"/>
    <property type="match status" value="1"/>
</dbReference>
<dbReference type="OrthoDB" id="5600252at2759"/>
<keyword evidence="7 17" id="KW-0347">Helicase</keyword>
<evidence type="ECO:0000256" key="7">
    <source>
        <dbReference type="ARBA" id="ARBA00022806"/>
    </source>
</evidence>
<dbReference type="GO" id="GO:0003723">
    <property type="term" value="F:RNA binding"/>
    <property type="evidence" value="ECO:0007669"/>
    <property type="project" value="TreeGrafter"/>
</dbReference>
<dbReference type="Proteomes" id="UP000053097">
    <property type="component" value="Unassembled WGS sequence"/>
</dbReference>
<feature type="domain" description="Helicase ATP-binding" evidence="15">
    <location>
        <begin position="18"/>
        <end position="191"/>
    </location>
</feature>
<evidence type="ECO:0000256" key="13">
    <source>
        <dbReference type="ARBA" id="ARBA00071682"/>
    </source>
</evidence>
<comment type="similarity">
    <text evidence="1">Belongs to the DEAD box helicase family. DEAH subfamily.</text>
</comment>
<gene>
    <name evidence="17" type="ORF">X777_08886</name>
</gene>
<dbReference type="InterPro" id="IPR059023">
    <property type="entry name" value="RNA_hel_CTD"/>
</dbReference>
<dbReference type="InterPro" id="IPR011545">
    <property type="entry name" value="DEAD/DEAH_box_helicase_dom"/>
</dbReference>
<dbReference type="GO" id="GO:0008270">
    <property type="term" value="F:zinc ion binding"/>
    <property type="evidence" value="ECO:0007669"/>
    <property type="project" value="UniProtKB-KW"/>
</dbReference>
<dbReference type="GO" id="GO:0016787">
    <property type="term" value="F:hydrolase activity"/>
    <property type="evidence" value="ECO:0007669"/>
    <property type="project" value="UniProtKB-KW"/>
</dbReference>
<dbReference type="PANTHER" id="PTHR18934:SF145">
    <property type="entry name" value="ATP-DEPENDENT RNA HELICASE DHX57-RELATED"/>
    <property type="match status" value="1"/>
</dbReference>
<dbReference type="PANTHER" id="PTHR18934">
    <property type="entry name" value="ATP-DEPENDENT RNA HELICASE"/>
    <property type="match status" value="1"/>
</dbReference>
<dbReference type="Pfam" id="PF00270">
    <property type="entry name" value="DEAD"/>
    <property type="match status" value="1"/>
</dbReference>
<dbReference type="AlphaFoldDB" id="A0A026W8T5"/>
<evidence type="ECO:0000256" key="9">
    <source>
        <dbReference type="ARBA" id="ARBA00022840"/>
    </source>
</evidence>
<evidence type="ECO:0000256" key="12">
    <source>
        <dbReference type="ARBA" id="ARBA00057709"/>
    </source>
</evidence>
<dbReference type="GO" id="GO:0003724">
    <property type="term" value="F:RNA helicase activity"/>
    <property type="evidence" value="ECO:0007669"/>
    <property type="project" value="UniProtKB-EC"/>
</dbReference>
<dbReference type="InterPro" id="IPR014001">
    <property type="entry name" value="Helicase_ATP-bd"/>
</dbReference>
<dbReference type="SMART" id="SM00487">
    <property type="entry name" value="DEXDc"/>
    <property type="match status" value="1"/>
</dbReference>
<dbReference type="CDD" id="cd17917">
    <property type="entry name" value="DEXHc_RHA-like"/>
    <property type="match status" value="1"/>
</dbReference>
<keyword evidence="3" id="KW-0479">Metal-binding</keyword>
<evidence type="ECO:0000256" key="11">
    <source>
        <dbReference type="ARBA" id="ARBA00047984"/>
    </source>
</evidence>
<dbReference type="SMART" id="SM00490">
    <property type="entry name" value="HELICc"/>
    <property type="match status" value="1"/>
</dbReference>
<evidence type="ECO:0000256" key="3">
    <source>
        <dbReference type="ARBA" id="ARBA00022723"/>
    </source>
</evidence>
<evidence type="ECO:0000256" key="4">
    <source>
        <dbReference type="ARBA" id="ARBA00022741"/>
    </source>
</evidence>
<keyword evidence="5" id="KW-0863">Zinc-finger</keyword>
<feature type="domain" description="Helicase C-terminal" evidence="16">
    <location>
        <begin position="296"/>
        <end position="470"/>
    </location>
</feature>
<dbReference type="InterPro" id="IPR007502">
    <property type="entry name" value="Helicase-assoc_dom"/>
</dbReference>
<dbReference type="InterPro" id="IPR011709">
    <property type="entry name" value="DEAD-box_helicase_OB_fold"/>
</dbReference>
<dbReference type="EMBL" id="KK107344">
    <property type="protein sequence ID" value="EZA52393.1"/>
    <property type="molecule type" value="Genomic_DNA"/>
</dbReference>
<dbReference type="CDD" id="cd18791">
    <property type="entry name" value="SF2_C_RHA"/>
    <property type="match status" value="1"/>
</dbReference>
<protein>
    <recommendedName>
        <fullName evidence="13">Putative ATP-dependent RNA helicase DHX57</fullName>
        <ecNumber evidence="2">3.6.4.13</ecNumber>
    </recommendedName>
    <alternativeName>
        <fullName evidence="14">DEAH box protein 57</fullName>
    </alternativeName>
</protein>
<keyword evidence="4" id="KW-0547">Nucleotide-binding</keyword>
<dbReference type="PROSITE" id="PS51194">
    <property type="entry name" value="HELICASE_CTER"/>
    <property type="match status" value="1"/>
</dbReference>
<dbReference type="InterPro" id="IPR027417">
    <property type="entry name" value="P-loop_NTPase"/>
</dbReference>
<evidence type="ECO:0000256" key="6">
    <source>
        <dbReference type="ARBA" id="ARBA00022801"/>
    </source>
</evidence>
<keyword evidence="10" id="KW-0175">Coiled coil</keyword>
<proteinExistence type="inferred from homology"/>
<reference evidence="17 18" key="1">
    <citation type="journal article" date="2014" name="Curr. Biol.">
        <title>The genome of the clonal raider ant Cerapachys biroi.</title>
        <authorList>
            <person name="Oxley P.R."/>
            <person name="Ji L."/>
            <person name="Fetter-Pruneda I."/>
            <person name="McKenzie S.K."/>
            <person name="Li C."/>
            <person name="Hu H."/>
            <person name="Zhang G."/>
            <person name="Kronauer D.J."/>
        </authorList>
    </citation>
    <scope>NUCLEOTIDE SEQUENCE [LARGE SCALE GENOMIC DNA]</scope>
</reference>
<dbReference type="GO" id="GO:0005524">
    <property type="term" value="F:ATP binding"/>
    <property type="evidence" value="ECO:0007669"/>
    <property type="project" value="UniProtKB-KW"/>
</dbReference>
<sequence length="840" mass="96380">MMQTRMKLPVWPCHRDILNVIHENQVVIISGETGCGKSTQVPQYILDNWLINRSISLEKKKSCLNIICTQPRRISAVGVAERVAAERIEHIGDTIGYHIRLERRVSSKTRVTFWTLGILLQKLMANNTLSGVTHVIVDEVHERNADSDFLLMLLKDLISKKHTLKVILMSATIKADTFSSYFGNAPVIHIPGKTFPVQQIFLEDLFEKTEFAFTRDSRFIDKYRYKKVDEQLNKALTEENIIAVKLSYNIEEETAGDDTLSLEKLICRYPGYTKLTYKNLFVMNHEKVNFDLIEKTLEWIIYGGHNCTRWGSILVFLPGINEISAMMEQLLKNRYFSDTKQFVIVPLHSSLSNEEQNRIFMTALDICKIVLSTNLVETSITIEDCVYVIDTGMMKEVQFNPVRDMESLQICWASRTNIMQRKGRAGRVMPGMCIHLYTSHRFKNLLDEDPTPEVLRISLEQLVLRIYLMHEGKQMDLNKIFEKMIDSPTNLDITSAKQRLQNTGALDTKYILTPLGHHLAKLPVNVRIGKLILFGAIFCCLDSALTIEACLSHKTPFNVPLEKRGKIRNPKLKFSVAHSDQLTVLEAYNAWLQQRRQGTHCSLTFAAENFLSVHTLRTLADLKYQFLELLVSIGFVDIDLPPRQRGIDYILSITGPEININSKNYKLLQGLLCAALYPNIATIYQPYAQFDDLEDYLCSQRPRCQMTFVTKQDETVYIHPSSVNSNVTYFSSPYLVYHEKIKTTKVFISEISMISILSLILFSGYKLSITHDGHHNLLSLDSGWVQFPIKSHTLGLILQRLRKELTKLLEQKMQNPLLNILSHQQGKRIIDVIVQIITKE</sequence>
<dbReference type="STRING" id="2015173.A0A026W8T5"/>
<keyword evidence="6" id="KW-0378">Hydrolase</keyword>
<comment type="catalytic activity">
    <reaction evidence="11">
        <text>ATP + H2O = ADP + phosphate + H(+)</text>
        <dbReference type="Rhea" id="RHEA:13065"/>
        <dbReference type="ChEBI" id="CHEBI:15377"/>
        <dbReference type="ChEBI" id="CHEBI:15378"/>
        <dbReference type="ChEBI" id="CHEBI:30616"/>
        <dbReference type="ChEBI" id="CHEBI:43474"/>
        <dbReference type="ChEBI" id="CHEBI:456216"/>
        <dbReference type="EC" id="3.6.4.13"/>
    </reaction>
</comment>
<keyword evidence="9" id="KW-0067">ATP-binding</keyword>
<dbReference type="EC" id="3.6.4.13" evidence="2"/>
<keyword evidence="18" id="KW-1185">Reference proteome</keyword>
<dbReference type="FunFam" id="3.40.50.300:FF:000284">
    <property type="entry name" value="probable ATP-dependent RNA helicase YTHDC2"/>
    <property type="match status" value="1"/>
</dbReference>
<evidence type="ECO:0000256" key="8">
    <source>
        <dbReference type="ARBA" id="ARBA00022833"/>
    </source>
</evidence>
<dbReference type="FunFam" id="1.20.120.1080:FF:000002">
    <property type="entry name" value="Putative ATP-dependent RNA helicase DHX36"/>
    <property type="match status" value="1"/>
</dbReference>
<dbReference type="Gene3D" id="3.40.50.300">
    <property type="entry name" value="P-loop containing nucleotide triphosphate hydrolases"/>
    <property type="match status" value="2"/>
</dbReference>
<evidence type="ECO:0000313" key="18">
    <source>
        <dbReference type="Proteomes" id="UP000053097"/>
    </source>
</evidence>
<keyword evidence="8" id="KW-0862">Zinc</keyword>
<evidence type="ECO:0000256" key="14">
    <source>
        <dbReference type="ARBA" id="ARBA00083389"/>
    </source>
</evidence>
<dbReference type="InterPro" id="IPR001650">
    <property type="entry name" value="Helicase_C-like"/>
</dbReference>
<dbReference type="Gene3D" id="1.20.120.1080">
    <property type="match status" value="1"/>
</dbReference>
<dbReference type="InterPro" id="IPR048333">
    <property type="entry name" value="HA2_WH"/>
</dbReference>
<dbReference type="SUPFAM" id="SSF52540">
    <property type="entry name" value="P-loop containing nucleoside triphosphate hydrolases"/>
    <property type="match status" value="1"/>
</dbReference>
<evidence type="ECO:0000256" key="1">
    <source>
        <dbReference type="ARBA" id="ARBA00008792"/>
    </source>
</evidence>
<evidence type="ECO:0000256" key="10">
    <source>
        <dbReference type="ARBA" id="ARBA00023054"/>
    </source>
</evidence>
<dbReference type="SMART" id="SM00847">
    <property type="entry name" value="HA2"/>
    <property type="match status" value="1"/>
</dbReference>
<evidence type="ECO:0000259" key="16">
    <source>
        <dbReference type="PROSITE" id="PS51194"/>
    </source>
</evidence>
<dbReference type="Pfam" id="PF26026">
    <property type="entry name" value="RNA_hel_CTD"/>
    <property type="match status" value="1"/>
</dbReference>
<evidence type="ECO:0000313" key="17">
    <source>
        <dbReference type="EMBL" id="EZA52393.1"/>
    </source>
</evidence>
<evidence type="ECO:0000256" key="2">
    <source>
        <dbReference type="ARBA" id="ARBA00012552"/>
    </source>
</evidence>
<dbReference type="Pfam" id="PF07717">
    <property type="entry name" value="OB_NTP_bind"/>
    <property type="match status" value="1"/>
</dbReference>
<dbReference type="PROSITE" id="PS51192">
    <property type="entry name" value="HELICASE_ATP_BIND_1"/>
    <property type="match status" value="1"/>
</dbReference>
<accession>A0A026W8T5</accession>
<dbReference type="Pfam" id="PF04408">
    <property type="entry name" value="WHD_HA2"/>
    <property type="match status" value="1"/>
</dbReference>
<dbReference type="FunFam" id="3.40.50.300:FF:000325">
    <property type="entry name" value="ATP-dependent RNA helicase DHX29"/>
    <property type="match status" value="1"/>
</dbReference>
<evidence type="ECO:0000259" key="15">
    <source>
        <dbReference type="PROSITE" id="PS51192"/>
    </source>
</evidence>
<evidence type="ECO:0000256" key="5">
    <source>
        <dbReference type="ARBA" id="ARBA00022771"/>
    </source>
</evidence>